<dbReference type="EMBL" id="FOHI01000005">
    <property type="protein sequence ID" value="SET34529.1"/>
    <property type="molecule type" value="Genomic_DNA"/>
</dbReference>
<feature type="chain" id="PRO_5010202068" evidence="1">
    <location>
        <begin position="25"/>
        <end position="257"/>
    </location>
</feature>
<gene>
    <name evidence="3" type="ORF">SAMN05216412_105103</name>
</gene>
<accession>A0A1I0DQ85</accession>
<dbReference type="NCBIfam" id="TIGR02595">
    <property type="entry name" value="PEP_CTERM"/>
    <property type="match status" value="1"/>
</dbReference>
<dbReference type="SUPFAM" id="SSF49899">
    <property type="entry name" value="Concanavalin A-like lectins/glucanases"/>
    <property type="match status" value="1"/>
</dbReference>
<dbReference type="Pfam" id="PF13385">
    <property type="entry name" value="Laminin_G_3"/>
    <property type="match status" value="1"/>
</dbReference>
<dbReference type="Proteomes" id="UP000183339">
    <property type="component" value="Unassembled WGS sequence"/>
</dbReference>
<evidence type="ECO:0000313" key="4">
    <source>
        <dbReference type="Proteomes" id="UP000183339"/>
    </source>
</evidence>
<evidence type="ECO:0000259" key="2">
    <source>
        <dbReference type="Pfam" id="PF07589"/>
    </source>
</evidence>
<dbReference type="AlphaFoldDB" id="A0A1I0DQ85"/>
<evidence type="ECO:0000256" key="1">
    <source>
        <dbReference type="SAM" id="SignalP"/>
    </source>
</evidence>
<feature type="domain" description="Ice-binding protein C-terminal" evidence="2">
    <location>
        <begin position="229"/>
        <end position="253"/>
    </location>
</feature>
<reference evidence="3 4" key="1">
    <citation type="submission" date="2016-10" db="EMBL/GenBank/DDBJ databases">
        <authorList>
            <person name="de Groot N.N."/>
        </authorList>
    </citation>
    <scope>NUCLEOTIDE SEQUENCE [LARGE SCALE GENOMIC DNA]</scope>
    <source>
        <strain evidence="3 4">Nl7</strain>
    </source>
</reference>
<keyword evidence="1" id="KW-0732">Signal</keyword>
<sequence length="257" mass="28428">MKIKQIIQLTALAFFTSSFFHAQAAPTPVAEYRFNNSFASAVLGAPAIVPVDPMGQSNFQTDSVFGRSQPVYSFNGDANPPGNQAGLYLSTDGLLTTNNVYSVDLIFKFNEGENHWRRIIDVQNRQSDTGFYVSPENRLQIYPVSNGSTPFTNNEYHEVLLTNDNGAVRYYLDGVLQNTSNTHLMDIDSNNRMNFFLDNVAGAAQTEYSDGSVALIRIYNEALTAPPLPIPEPETYAMMLAGLGLLGFIAWRKDSTK</sequence>
<name>A0A1I0DQ85_9PROT</name>
<dbReference type="Gene3D" id="2.60.120.200">
    <property type="match status" value="1"/>
</dbReference>
<proteinExistence type="predicted"/>
<feature type="signal peptide" evidence="1">
    <location>
        <begin position="1"/>
        <end position="24"/>
    </location>
</feature>
<protein>
    <submittedName>
        <fullName evidence="3">PEP-CTERM protein-sorting domain-containing protein</fullName>
    </submittedName>
</protein>
<dbReference type="Pfam" id="PF07589">
    <property type="entry name" value="PEP-CTERM"/>
    <property type="match status" value="1"/>
</dbReference>
<evidence type="ECO:0000313" key="3">
    <source>
        <dbReference type="EMBL" id="SET34529.1"/>
    </source>
</evidence>
<dbReference type="InterPro" id="IPR013424">
    <property type="entry name" value="Ice-binding_C"/>
</dbReference>
<organism evidence="3 4">
    <name type="scientific">Nitrosospira multiformis</name>
    <dbReference type="NCBI Taxonomy" id="1231"/>
    <lineage>
        <taxon>Bacteria</taxon>
        <taxon>Pseudomonadati</taxon>
        <taxon>Pseudomonadota</taxon>
        <taxon>Betaproteobacteria</taxon>
        <taxon>Nitrosomonadales</taxon>
        <taxon>Nitrosomonadaceae</taxon>
        <taxon>Nitrosospira</taxon>
    </lineage>
</organism>
<dbReference type="InterPro" id="IPR013320">
    <property type="entry name" value="ConA-like_dom_sf"/>
</dbReference>
<dbReference type="RefSeq" id="WP_074707638.1">
    <property type="nucleotide sequence ID" value="NZ_FOHI01000005.1"/>
</dbReference>